<protein>
    <submittedName>
        <fullName evidence="1">Uncharacterized protein</fullName>
    </submittedName>
</protein>
<accession>A0ABT7CXB9</accession>
<dbReference type="Gene3D" id="1.10.10.10">
    <property type="entry name" value="Winged helix-like DNA-binding domain superfamily/Winged helix DNA-binding domain"/>
    <property type="match status" value="1"/>
</dbReference>
<dbReference type="InterPro" id="IPR036388">
    <property type="entry name" value="WH-like_DNA-bd_sf"/>
</dbReference>
<dbReference type="RefSeq" id="WP_314004783.1">
    <property type="nucleotide sequence ID" value="NZ_JASJOT010000046.1"/>
</dbReference>
<reference evidence="1 2" key="1">
    <citation type="submission" date="2023-05" db="EMBL/GenBank/DDBJ databases">
        <authorList>
            <person name="Zhang X."/>
        </authorList>
    </citation>
    <scope>NUCLEOTIDE SEQUENCE [LARGE SCALE GENOMIC DNA]</scope>
    <source>
        <strain evidence="1 2">DM2B3-1</strain>
    </source>
</reference>
<gene>
    <name evidence="1" type="ORF">QNI19_35990</name>
</gene>
<dbReference type="EMBL" id="JASJOT010000046">
    <property type="protein sequence ID" value="MDJ1498392.1"/>
    <property type="molecule type" value="Genomic_DNA"/>
</dbReference>
<comment type="caution">
    <text evidence="1">The sequence shown here is derived from an EMBL/GenBank/DDBJ whole genome shotgun (WGS) entry which is preliminary data.</text>
</comment>
<organism evidence="1 2">
    <name type="scientific">Xanthocytophaga flava</name>
    <dbReference type="NCBI Taxonomy" id="3048013"/>
    <lineage>
        <taxon>Bacteria</taxon>
        <taxon>Pseudomonadati</taxon>
        <taxon>Bacteroidota</taxon>
        <taxon>Cytophagia</taxon>
        <taxon>Cytophagales</taxon>
        <taxon>Rhodocytophagaceae</taxon>
        <taxon>Xanthocytophaga</taxon>
    </lineage>
</organism>
<dbReference type="Proteomes" id="UP001228581">
    <property type="component" value="Unassembled WGS sequence"/>
</dbReference>
<proteinExistence type="predicted"/>
<keyword evidence="2" id="KW-1185">Reference proteome</keyword>
<evidence type="ECO:0000313" key="1">
    <source>
        <dbReference type="EMBL" id="MDJ1498392.1"/>
    </source>
</evidence>
<sequence>MKYTLIYDDLLEHFDINMYEHALLSLIDGLSVKTGWCFASREEMAKRVRMGSRWIFKALHQLTNKGLIEVDDKSRFIRASKTWKDAFRKCQKEGGLLANASDSDTEPDIETLFRKHKHNIQLKYRESVHDPADNSYAQTTQEPVNTIQTEGENYADTMQFLQSGYAQKNNDPVHAVQHVDAQNNQVPMLHMHTSQKDVQTGSENNAEAPGTIVQSASEQKGKPDMHSMQFASEPNAHYNNIYSNSNNNNYKNKNNNNTITEKSAYAQSFQFSNEQEIFKNEKAGEEKENFLKGEEQNQPVVEAAIVTPPQVPPAPSPKKAAQKENAMQNVHSLKTDSKAAPADPCLMPCREVYQLYFGAYKWVYGRDDKFLKQVLEQIRYKIAVQWQQPDMNLAEIPDESVIHSFQSLLEQIPTWHRDNGYTAPNDLNRFFEKYYAAIRSGNGGGARSSFAPPRDQDEEYLRLMRLCRD</sequence>
<name>A0ABT7CXB9_9BACT</name>
<evidence type="ECO:0000313" key="2">
    <source>
        <dbReference type="Proteomes" id="UP001228581"/>
    </source>
</evidence>